<protein>
    <submittedName>
        <fullName evidence="3">Filamentous hemagglutinin family N-terminal domain</fullName>
    </submittedName>
</protein>
<feature type="domain" description="Filamentous haemagglutinin FhaB/tRNA nuclease CdiA-like TPS" evidence="2">
    <location>
        <begin position="35"/>
        <end position="150"/>
    </location>
</feature>
<dbReference type="STRING" id="395493.BegalDRAFT_3128"/>
<reference evidence="3 4" key="1">
    <citation type="submission" date="2011-11" db="EMBL/GenBank/DDBJ databases">
        <title>Improved High-Quality Draft sequence of Beggiatoa alba B18lD.</title>
        <authorList>
            <consortium name="US DOE Joint Genome Institute"/>
            <person name="Lucas S."/>
            <person name="Han J."/>
            <person name="Lapidus A."/>
            <person name="Cheng J.-F."/>
            <person name="Goodwin L."/>
            <person name="Pitluck S."/>
            <person name="Peters L."/>
            <person name="Mikhailova N."/>
            <person name="Held B."/>
            <person name="Detter J.C."/>
            <person name="Han C."/>
            <person name="Tapia R."/>
            <person name="Land M."/>
            <person name="Hauser L."/>
            <person name="Kyrpides N."/>
            <person name="Ivanova N."/>
            <person name="Pagani I."/>
            <person name="Samuel K."/>
            <person name="Teske A."/>
            <person name="Mueller J."/>
            <person name="Woyke T."/>
        </authorList>
    </citation>
    <scope>NUCLEOTIDE SEQUENCE [LARGE SCALE GENOMIC DNA]</scope>
    <source>
        <strain evidence="3 4">B18LD</strain>
    </source>
</reference>
<dbReference type="NCBIfam" id="TIGR01901">
    <property type="entry name" value="adhes_NPXG"/>
    <property type="match status" value="1"/>
</dbReference>
<dbReference type="EMBL" id="JH600070">
    <property type="protein sequence ID" value="EIJ43953.1"/>
    <property type="molecule type" value="Genomic_DNA"/>
</dbReference>
<accession>I3CK10</accession>
<dbReference type="Gene3D" id="2.160.20.10">
    <property type="entry name" value="Single-stranded right-handed beta-helix, Pectin lyase-like"/>
    <property type="match status" value="2"/>
</dbReference>
<dbReference type="Proteomes" id="UP000005744">
    <property type="component" value="Unassembled WGS sequence"/>
</dbReference>
<evidence type="ECO:0000313" key="4">
    <source>
        <dbReference type="Proteomes" id="UP000005744"/>
    </source>
</evidence>
<proteinExistence type="predicted"/>
<evidence type="ECO:0000256" key="1">
    <source>
        <dbReference type="SAM" id="MobiDB-lite"/>
    </source>
</evidence>
<sequence length="962" mass="101001">MQNYRILMLIGFLFSPLLQADIILDNTLGTDTTRLNSSIFNTPEHGDVSAILIQQEMGKQYGTNLFYSFSEFNLQSGDMAYFLTKPDSVTNIISRVTGGKPSFINGTISSNLVGGDLFFINPQGIIFGEGSSVEVFSSFHASTADTLYLGTDGEFNARYPEQSVLTSAPPSAYGFLTETPADIRLNDTFFIAYDNDISLIGGNIQIDDSFLWAVSKRIALISLASAAQVNFDKLEDLANLSSLQRGNISLDHSYLLVSGAKISASIQDSEININTQKAGDLYIYGGQFIVKDSVLMSGGVLDLSVENTDVNIINNDDSGNILMQINSLKLENSLIATLTNGTGKGGDVYIFASEQVDIGGKTEKDLLADTGVMTSQIAANSLSTAENAGQAGVIYIETPVLLLHDGGKLDSSSEGSGNAGGIFIKANDVEIRGSAQTEEQDITNPYSGLFVNSVDSSETGGDAGIVAIQADNLRLLDGGQISSSTFGGGNGGTILLTIKDTLILGNANIGNPLSDPKNLINVVKEDKANDNVGMVTPIDDSVTTQKDGMDKEGANEDLSRIPTTTSGILASSSNQTLSNSGEAGEILISAKTIDMNSGFITTTTLGTGNAGKIGITADNLYMHNGATISSPTEGTGNGGAIFINVADTLEMLGGELQHEFALPTAIQATSYNIEGTNGGQAGEIHLSAKNLIVDGALISGSTTTSGSGNFIEIQAEHIKISGTTILEDKMNHAGIYASSESHDETAGNAGEIVITTQTLDLEEGGSINASTQNAAGGNINLNISQQIYLRNGGNITTSVRGGTGNSGNITISAPQFVIVDKGQIVAQAMDGNGGNITLETEQLLASTTRETQIDASSQTGISGNIVITSPIVDISGNVISLPSGFFNATTQLQSKCGLQNGLLESRFVVRSLKTVGKTPQDLRSINTYTPNHISLQTVQKTDKLPDLNGQLFVQVQCKKRLA</sequence>
<dbReference type="RefSeq" id="WP_002691591.1">
    <property type="nucleotide sequence ID" value="NZ_JH600070.1"/>
</dbReference>
<evidence type="ECO:0000313" key="3">
    <source>
        <dbReference type="EMBL" id="EIJ43953.1"/>
    </source>
</evidence>
<dbReference type="OrthoDB" id="218680at2"/>
<evidence type="ECO:0000259" key="2">
    <source>
        <dbReference type="SMART" id="SM00912"/>
    </source>
</evidence>
<keyword evidence="4" id="KW-1185">Reference proteome</keyword>
<feature type="compositionally biased region" description="Basic and acidic residues" evidence="1">
    <location>
        <begin position="547"/>
        <end position="559"/>
    </location>
</feature>
<dbReference type="SUPFAM" id="SSF51126">
    <property type="entry name" value="Pectin lyase-like"/>
    <property type="match status" value="2"/>
</dbReference>
<dbReference type="eggNOG" id="COG3210">
    <property type="taxonomic scope" value="Bacteria"/>
</dbReference>
<organism evidence="3 4">
    <name type="scientific">Beggiatoa alba B18LD</name>
    <dbReference type="NCBI Taxonomy" id="395493"/>
    <lineage>
        <taxon>Bacteria</taxon>
        <taxon>Pseudomonadati</taxon>
        <taxon>Pseudomonadota</taxon>
        <taxon>Gammaproteobacteria</taxon>
        <taxon>Thiotrichales</taxon>
        <taxon>Thiotrichaceae</taxon>
        <taxon>Beggiatoa</taxon>
    </lineage>
</organism>
<dbReference type="Pfam" id="PF05860">
    <property type="entry name" value="TPS"/>
    <property type="match status" value="1"/>
</dbReference>
<dbReference type="SMART" id="SM00912">
    <property type="entry name" value="Haemagg_act"/>
    <property type="match status" value="1"/>
</dbReference>
<dbReference type="InterPro" id="IPR011050">
    <property type="entry name" value="Pectin_lyase_fold/virulence"/>
</dbReference>
<dbReference type="AlphaFoldDB" id="I3CK10"/>
<name>I3CK10_9GAMM</name>
<gene>
    <name evidence="3" type="ORF">BegalDRAFT_3128</name>
</gene>
<dbReference type="InterPro" id="IPR008638">
    <property type="entry name" value="FhaB/CdiA-like_TPS"/>
</dbReference>
<feature type="region of interest" description="Disordered" evidence="1">
    <location>
        <begin position="532"/>
        <end position="559"/>
    </location>
</feature>
<dbReference type="HOGENOM" id="CLU_001325_1_0_6"/>
<dbReference type="InterPro" id="IPR012334">
    <property type="entry name" value="Pectin_lyas_fold"/>
</dbReference>